<keyword evidence="1" id="KW-0472">Membrane</keyword>
<protein>
    <submittedName>
        <fullName evidence="2">Heptaprenyl diphosphate synthase component I</fullName>
    </submittedName>
</protein>
<feature type="transmembrane region" description="Helical" evidence="1">
    <location>
        <begin position="20"/>
        <end position="43"/>
    </location>
</feature>
<dbReference type="AlphaFoldDB" id="K1SN88"/>
<dbReference type="EMBL" id="AJWY01008135">
    <property type="protein sequence ID" value="EKC62052.1"/>
    <property type="molecule type" value="Genomic_DNA"/>
</dbReference>
<evidence type="ECO:0000256" key="1">
    <source>
        <dbReference type="SAM" id="Phobius"/>
    </source>
</evidence>
<name>K1SN88_9ZZZZ</name>
<proteinExistence type="predicted"/>
<accession>K1SN88</accession>
<evidence type="ECO:0000313" key="2">
    <source>
        <dbReference type="EMBL" id="EKC62052.1"/>
    </source>
</evidence>
<organism evidence="2">
    <name type="scientific">human gut metagenome</name>
    <dbReference type="NCBI Taxonomy" id="408170"/>
    <lineage>
        <taxon>unclassified sequences</taxon>
        <taxon>metagenomes</taxon>
        <taxon>organismal metagenomes</taxon>
    </lineage>
</organism>
<sequence>GLSNIVVMYAVLFLNRRSALYLVLLKALFALLTRGVTAGFLSLCGGALSLAVFCLLLALPFTITGYIFSVSGALAHNCGQLLGAAALLSDKMAITYAPILLIAGLIVGSCTYMVSRLIFSRCQENYSAEEQSGKQNYILR</sequence>
<dbReference type="Pfam" id="PF07456">
    <property type="entry name" value="Hpre_diP_synt_I"/>
    <property type="match status" value="1"/>
</dbReference>
<keyword evidence="1" id="KW-0812">Transmembrane</keyword>
<dbReference type="InterPro" id="IPR010898">
    <property type="entry name" value="Hpre_diP_synth_I"/>
</dbReference>
<keyword evidence="1" id="KW-1133">Transmembrane helix</keyword>
<feature type="transmembrane region" description="Helical" evidence="1">
    <location>
        <begin position="94"/>
        <end position="114"/>
    </location>
</feature>
<comment type="caution">
    <text evidence="2">The sequence shown here is derived from an EMBL/GenBank/DDBJ whole genome shotgun (WGS) entry which is preliminary data.</text>
</comment>
<gene>
    <name evidence="2" type="ORF">LEA_12043</name>
</gene>
<feature type="non-terminal residue" evidence="2">
    <location>
        <position position="1"/>
    </location>
</feature>
<reference evidence="2" key="1">
    <citation type="journal article" date="2013" name="Environ. Microbiol.">
        <title>Microbiota from the distal guts of lean and obese adolescents exhibit partial functional redundancy besides clear differences in community structure.</title>
        <authorList>
            <person name="Ferrer M."/>
            <person name="Ruiz A."/>
            <person name="Lanza F."/>
            <person name="Haange S.B."/>
            <person name="Oberbach A."/>
            <person name="Till H."/>
            <person name="Bargiela R."/>
            <person name="Campoy C."/>
            <person name="Segura M.T."/>
            <person name="Richter M."/>
            <person name="von Bergen M."/>
            <person name="Seifert J."/>
            <person name="Suarez A."/>
        </authorList>
    </citation>
    <scope>NUCLEOTIDE SEQUENCE</scope>
</reference>